<dbReference type="EMBL" id="JACEIK010129862">
    <property type="protein sequence ID" value="MCE5167488.1"/>
    <property type="molecule type" value="Genomic_DNA"/>
</dbReference>
<gene>
    <name evidence="1" type="ORF">HAX54_005944</name>
</gene>
<proteinExistence type="predicted"/>
<comment type="caution">
    <text evidence="1">The sequence shown here is derived from an EMBL/GenBank/DDBJ whole genome shotgun (WGS) entry which is preliminary data.</text>
</comment>
<keyword evidence="2" id="KW-1185">Reference proteome</keyword>
<name>A0ABS8Y768_DATST</name>
<accession>A0ABS8Y768</accession>
<feature type="non-terminal residue" evidence="1">
    <location>
        <position position="1"/>
    </location>
</feature>
<sequence length="56" mass="6164">FVRPPNWTLADIGSTIPRRHYIGMTSAGYVGWTMCMAFSQDKADLCDGKAALINKS</sequence>
<organism evidence="1 2">
    <name type="scientific">Datura stramonium</name>
    <name type="common">Jimsonweed</name>
    <name type="synonym">Common thornapple</name>
    <dbReference type="NCBI Taxonomy" id="4076"/>
    <lineage>
        <taxon>Eukaryota</taxon>
        <taxon>Viridiplantae</taxon>
        <taxon>Streptophyta</taxon>
        <taxon>Embryophyta</taxon>
        <taxon>Tracheophyta</taxon>
        <taxon>Spermatophyta</taxon>
        <taxon>Magnoliopsida</taxon>
        <taxon>eudicotyledons</taxon>
        <taxon>Gunneridae</taxon>
        <taxon>Pentapetalae</taxon>
        <taxon>asterids</taxon>
        <taxon>lamiids</taxon>
        <taxon>Solanales</taxon>
        <taxon>Solanaceae</taxon>
        <taxon>Solanoideae</taxon>
        <taxon>Datureae</taxon>
        <taxon>Datura</taxon>
    </lineage>
</organism>
<evidence type="ECO:0000313" key="1">
    <source>
        <dbReference type="EMBL" id="MCE5167488.1"/>
    </source>
</evidence>
<dbReference type="Proteomes" id="UP000823775">
    <property type="component" value="Unassembled WGS sequence"/>
</dbReference>
<protein>
    <submittedName>
        <fullName evidence="1">Uncharacterized protein</fullName>
    </submittedName>
</protein>
<evidence type="ECO:0000313" key="2">
    <source>
        <dbReference type="Proteomes" id="UP000823775"/>
    </source>
</evidence>
<reference evidence="1 2" key="1">
    <citation type="journal article" date="2021" name="BMC Genomics">
        <title>Datura genome reveals duplications of psychoactive alkaloid biosynthetic genes and high mutation rate following tissue culture.</title>
        <authorList>
            <person name="Rajewski A."/>
            <person name="Carter-House D."/>
            <person name="Stajich J."/>
            <person name="Litt A."/>
        </authorList>
    </citation>
    <scope>NUCLEOTIDE SEQUENCE [LARGE SCALE GENOMIC DNA]</scope>
    <source>
        <strain evidence="1">AR-01</strain>
    </source>
</reference>